<feature type="chain" id="PRO_5011285844" evidence="1">
    <location>
        <begin position="22"/>
        <end position="167"/>
    </location>
</feature>
<evidence type="ECO:0000256" key="1">
    <source>
        <dbReference type="SAM" id="SignalP"/>
    </source>
</evidence>
<keyword evidence="4" id="KW-1185">Reference proteome</keyword>
<reference evidence="3 4" key="1">
    <citation type="submission" date="2016-06" db="EMBL/GenBank/DDBJ databases">
        <authorList>
            <person name="Kjaerup R.B."/>
            <person name="Dalgaard T.S."/>
            <person name="Juul-Madsen H.R."/>
        </authorList>
    </citation>
    <scope>NUCLEOTIDE SEQUENCE [LARGE SCALE GENOMIC DNA]</scope>
    <source>
        <strain evidence="3 4">DSM 16361</strain>
    </source>
</reference>
<feature type="domain" description="Thioredoxin" evidence="2">
    <location>
        <begin position="25"/>
        <end position="165"/>
    </location>
</feature>
<dbReference type="InterPro" id="IPR013766">
    <property type="entry name" value="Thioredoxin_domain"/>
</dbReference>
<dbReference type="InterPro" id="IPR013740">
    <property type="entry name" value="Redoxin"/>
</dbReference>
<dbReference type="PANTHER" id="PTHR42852:SF18">
    <property type="entry name" value="CHROMOSOME UNDETERMINED SCAFFOLD_47, WHOLE GENOME SHOTGUN SEQUENCE"/>
    <property type="match status" value="1"/>
</dbReference>
<dbReference type="CDD" id="cd02966">
    <property type="entry name" value="TlpA_like_family"/>
    <property type="match status" value="1"/>
</dbReference>
<dbReference type="InterPro" id="IPR050553">
    <property type="entry name" value="Thioredoxin_ResA/DsbE_sf"/>
</dbReference>
<dbReference type="Pfam" id="PF08534">
    <property type="entry name" value="Redoxin"/>
    <property type="match status" value="1"/>
</dbReference>
<dbReference type="PANTHER" id="PTHR42852">
    <property type="entry name" value="THIOL:DISULFIDE INTERCHANGE PROTEIN DSBE"/>
    <property type="match status" value="1"/>
</dbReference>
<dbReference type="OrthoDB" id="9811352at2"/>
<dbReference type="Gene3D" id="3.40.30.10">
    <property type="entry name" value="Glutaredoxin"/>
    <property type="match status" value="1"/>
</dbReference>
<organism evidence="3 4">
    <name type="scientific">Thiomonas delicata</name>
    <name type="common">Thiomonas cuprina</name>
    <dbReference type="NCBI Taxonomy" id="364030"/>
    <lineage>
        <taxon>Bacteria</taxon>
        <taxon>Pseudomonadati</taxon>
        <taxon>Pseudomonadota</taxon>
        <taxon>Betaproteobacteria</taxon>
        <taxon>Burkholderiales</taxon>
        <taxon>Thiomonas</taxon>
    </lineage>
</organism>
<dbReference type="GO" id="GO:0016491">
    <property type="term" value="F:oxidoreductase activity"/>
    <property type="evidence" value="ECO:0007669"/>
    <property type="project" value="InterPro"/>
</dbReference>
<evidence type="ECO:0000313" key="3">
    <source>
        <dbReference type="EMBL" id="SBP89150.1"/>
    </source>
</evidence>
<feature type="signal peptide" evidence="1">
    <location>
        <begin position="1"/>
        <end position="21"/>
    </location>
</feature>
<accession>A0A238D7L4</accession>
<name>A0A238D7L4_THIDL</name>
<dbReference type="Proteomes" id="UP000214566">
    <property type="component" value="Unassembled WGS sequence"/>
</dbReference>
<dbReference type="AlphaFoldDB" id="A0A238D7L4"/>
<dbReference type="InterPro" id="IPR036249">
    <property type="entry name" value="Thioredoxin-like_sf"/>
</dbReference>
<keyword evidence="1" id="KW-0732">Signal</keyword>
<dbReference type="EMBL" id="FLMQ01000056">
    <property type="protein sequence ID" value="SBP89150.1"/>
    <property type="molecule type" value="Genomic_DNA"/>
</dbReference>
<proteinExistence type="predicted"/>
<protein>
    <submittedName>
        <fullName evidence="3">Putative thioredoxin</fullName>
    </submittedName>
</protein>
<gene>
    <name evidence="3" type="ORF">THIARS_70770</name>
</gene>
<evidence type="ECO:0000313" key="4">
    <source>
        <dbReference type="Proteomes" id="UP000214566"/>
    </source>
</evidence>
<sequence length="167" mass="18677">MRIRLRSVVAAGVAAALVAVAYVALTDHPPAPDATFVLLSGRKLTTTQLRGKVYLVNFWATSCATCIKEMPQMIQTDQRFKGRDFAFVAVAMSYDPPDFVEQYARTRRLPFDVARDADGSAARAFFGVRMTPTTFLVDKRGRILKRILGEPDFPELHRLIRRELAAS</sequence>
<dbReference type="SUPFAM" id="SSF52833">
    <property type="entry name" value="Thioredoxin-like"/>
    <property type="match status" value="1"/>
</dbReference>
<evidence type="ECO:0000259" key="2">
    <source>
        <dbReference type="PROSITE" id="PS51352"/>
    </source>
</evidence>
<dbReference type="RefSeq" id="WP_013106964.1">
    <property type="nucleotide sequence ID" value="NZ_LT592171.1"/>
</dbReference>
<dbReference type="PROSITE" id="PS51352">
    <property type="entry name" value="THIOREDOXIN_2"/>
    <property type="match status" value="1"/>
</dbReference>